<name>D7KMR7_ARALL</name>
<dbReference type="EMBL" id="GL348713">
    <property type="protein sequence ID" value="EFH67485.1"/>
    <property type="molecule type" value="Genomic_DNA"/>
</dbReference>
<dbReference type="AlphaFoldDB" id="D7KMR7"/>
<keyword evidence="3" id="KW-1185">Reference proteome</keyword>
<sequence length="75" mass="8742">MMRIDGDGGRDVAEKKGSSSPQRRSIERKRYGSMTVRISYNEEDQSIPQLGKTKEKQRRKKMKEKGQIRVRVLCD</sequence>
<feature type="compositionally biased region" description="Basic and acidic residues" evidence="1">
    <location>
        <begin position="64"/>
        <end position="75"/>
    </location>
</feature>
<reference evidence="3" key="1">
    <citation type="journal article" date="2011" name="Nat. Genet.">
        <title>The Arabidopsis lyrata genome sequence and the basis of rapid genome size change.</title>
        <authorList>
            <person name="Hu T.T."/>
            <person name="Pattyn P."/>
            <person name="Bakker E.G."/>
            <person name="Cao J."/>
            <person name="Cheng J.-F."/>
            <person name="Clark R.M."/>
            <person name="Fahlgren N."/>
            <person name="Fawcett J.A."/>
            <person name="Grimwood J."/>
            <person name="Gundlach H."/>
            <person name="Haberer G."/>
            <person name="Hollister J.D."/>
            <person name="Ossowski S."/>
            <person name="Ottilar R.P."/>
            <person name="Salamov A.A."/>
            <person name="Schneeberger K."/>
            <person name="Spannagl M."/>
            <person name="Wang X."/>
            <person name="Yang L."/>
            <person name="Nasrallah M.E."/>
            <person name="Bergelson J."/>
            <person name="Carrington J.C."/>
            <person name="Gaut B.S."/>
            <person name="Schmutz J."/>
            <person name="Mayer K.F.X."/>
            <person name="Van de Peer Y."/>
            <person name="Grigoriev I.V."/>
            <person name="Nordborg M."/>
            <person name="Weigel D."/>
            <person name="Guo Y.-L."/>
        </authorList>
    </citation>
    <scope>NUCLEOTIDE SEQUENCE [LARGE SCALE GENOMIC DNA]</scope>
    <source>
        <strain evidence="3">cv. MN47</strain>
    </source>
</reference>
<dbReference type="HOGENOM" id="CLU_2674438_0_0_1"/>
<dbReference type="Proteomes" id="UP000008694">
    <property type="component" value="Unassembled WGS sequence"/>
</dbReference>
<feature type="region of interest" description="Disordered" evidence="1">
    <location>
        <begin position="1"/>
        <end position="75"/>
    </location>
</feature>
<evidence type="ECO:0000313" key="2">
    <source>
        <dbReference type="EMBL" id="EFH67485.1"/>
    </source>
</evidence>
<protein>
    <submittedName>
        <fullName evidence="2">Predicted protein</fullName>
    </submittedName>
</protein>
<proteinExistence type="predicted"/>
<organism evidence="3">
    <name type="scientific">Arabidopsis lyrata subsp. lyrata</name>
    <name type="common">Lyre-leaved rock-cress</name>
    <dbReference type="NCBI Taxonomy" id="81972"/>
    <lineage>
        <taxon>Eukaryota</taxon>
        <taxon>Viridiplantae</taxon>
        <taxon>Streptophyta</taxon>
        <taxon>Embryophyta</taxon>
        <taxon>Tracheophyta</taxon>
        <taxon>Spermatophyta</taxon>
        <taxon>Magnoliopsida</taxon>
        <taxon>eudicotyledons</taxon>
        <taxon>Gunneridae</taxon>
        <taxon>Pentapetalae</taxon>
        <taxon>rosids</taxon>
        <taxon>malvids</taxon>
        <taxon>Brassicales</taxon>
        <taxon>Brassicaceae</taxon>
        <taxon>Camelineae</taxon>
        <taxon>Arabidopsis</taxon>
    </lineage>
</organism>
<evidence type="ECO:0000256" key="1">
    <source>
        <dbReference type="SAM" id="MobiDB-lite"/>
    </source>
</evidence>
<gene>
    <name evidence="2" type="ORF">ARALYDRAFT_681429</name>
</gene>
<accession>D7KMR7</accession>
<dbReference type="Gramene" id="Al_scaffold_0001_3752">
    <property type="protein sequence ID" value="Al_scaffold_0001_3752"/>
    <property type="gene ID" value="Al_scaffold_0001_3752"/>
</dbReference>
<evidence type="ECO:0000313" key="3">
    <source>
        <dbReference type="Proteomes" id="UP000008694"/>
    </source>
</evidence>
<feature type="compositionally biased region" description="Basic and acidic residues" evidence="1">
    <location>
        <begin position="1"/>
        <end position="17"/>
    </location>
</feature>